<organism evidence="10 11">
    <name type="scientific">Candidozyma haemuli</name>
    <dbReference type="NCBI Taxonomy" id="45357"/>
    <lineage>
        <taxon>Eukaryota</taxon>
        <taxon>Fungi</taxon>
        <taxon>Dikarya</taxon>
        <taxon>Ascomycota</taxon>
        <taxon>Saccharomycotina</taxon>
        <taxon>Pichiomycetes</taxon>
        <taxon>Metschnikowiaceae</taxon>
        <taxon>Candidozyma</taxon>
    </lineage>
</organism>
<dbReference type="GO" id="GO:0006878">
    <property type="term" value="P:intracellular copper ion homeostasis"/>
    <property type="evidence" value="ECO:0007669"/>
    <property type="project" value="TreeGrafter"/>
</dbReference>
<dbReference type="PROSITE" id="PS01119">
    <property type="entry name" value="COPPER_FIST_1"/>
    <property type="match status" value="1"/>
</dbReference>
<proteinExistence type="predicted"/>
<keyword evidence="3" id="KW-0862">Zinc</keyword>
<dbReference type="STRING" id="45357.A0A2V1AY79"/>
<evidence type="ECO:0000256" key="5">
    <source>
        <dbReference type="ARBA" id="ARBA00023015"/>
    </source>
</evidence>
<dbReference type="VEuPathDB" id="FungiDB:CXQ85_002773"/>
<dbReference type="PRINTS" id="PR00617">
    <property type="entry name" value="COPPERFIST"/>
</dbReference>
<evidence type="ECO:0000313" key="11">
    <source>
        <dbReference type="Proteomes" id="UP000244309"/>
    </source>
</evidence>
<dbReference type="GO" id="GO:0006879">
    <property type="term" value="P:intracellular iron ion homeostasis"/>
    <property type="evidence" value="ECO:0007669"/>
    <property type="project" value="TreeGrafter"/>
</dbReference>
<sequence>MILINEVKYACMECIRGHRSSMCRHHQRPLLQVRSKGRPNVGYGNKNHRIAVFAEEIASSPEPEDGDSCRDFPVVILKASDKQVIDLSNGQILGPYSEAANEIHNKKPVIRSDSFINSSSCCSKGASKVSKSCSCNKSNVSKTKILKSYLDKHKNKSASVKREPELKPAKSSCCSSKKQNNGVPQQNGNGYSTNVFANPYYAQQWNQNPQIPPQPFNIPFPQHQTVPQNGYNVPLQQNSLPPMSTFPEAGYTNQPQHDIFHNLAASNTGEVFEVVNVPSCSISGTCRCSSDCRCPGCVEHNNAPKPPAQVHLDALRNDAQYSSNLILTSKDQKPATEKSPEKQPQPLPALPLSKDFDTYANFLRSIIGEQEPNNNDGEVNCSDGQSCVCPDDDCFCTNCETHGIIDGYRLDDIFNGRTAGDNNVKSEPLERASFDSNKRSPIEPSTSLSSRSSDASLLGFGKKDQS</sequence>
<accession>A0A2V1AY79</accession>
<feature type="compositionally biased region" description="Basic and acidic residues" evidence="8">
    <location>
        <begin position="330"/>
        <end position="341"/>
    </location>
</feature>
<dbReference type="PANTHER" id="PTHR28088">
    <property type="entry name" value="TRANSCRIPTIONAL ACTIVATOR HAA1-RELATED"/>
    <property type="match status" value="1"/>
</dbReference>
<evidence type="ECO:0000256" key="2">
    <source>
        <dbReference type="ARBA" id="ARBA00022723"/>
    </source>
</evidence>
<evidence type="ECO:0000313" key="10">
    <source>
        <dbReference type="EMBL" id="PVH23047.1"/>
    </source>
</evidence>
<dbReference type="GeneID" id="37008104"/>
<dbReference type="SUPFAM" id="SSF57879">
    <property type="entry name" value="Zinc domain conserved in yeast copper-regulated transcription factors"/>
    <property type="match status" value="1"/>
</dbReference>
<dbReference type="EMBL" id="PKFO01000010">
    <property type="protein sequence ID" value="PVH23047.1"/>
    <property type="molecule type" value="Genomic_DNA"/>
</dbReference>
<dbReference type="PANTHER" id="PTHR28088:SF5">
    <property type="entry name" value="TRANSCRIPTIONAL ACTIVATOR HAA1-RELATED"/>
    <property type="match status" value="1"/>
</dbReference>
<feature type="region of interest" description="Disordered" evidence="8">
    <location>
        <begin position="330"/>
        <end position="353"/>
    </location>
</feature>
<keyword evidence="2" id="KW-0479">Metal-binding</keyword>
<dbReference type="InterPro" id="IPR051763">
    <property type="entry name" value="Copper_Homeo_Regul"/>
</dbReference>
<keyword evidence="11" id="KW-1185">Reference proteome</keyword>
<evidence type="ECO:0000256" key="1">
    <source>
        <dbReference type="ARBA" id="ARBA00004123"/>
    </source>
</evidence>
<evidence type="ECO:0000256" key="3">
    <source>
        <dbReference type="ARBA" id="ARBA00022833"/>
    </source>
</evidence>
<feature type="region of interest" description="Disordered" evidence="8">
    <location>
        <begin position="419"/>
        <end position="466"/>
    </location>
</feature>
<dbReference type="SMART" id="SM01090">
    <property type="entry name" value="Copper-fist"/>
    <property type="match status" value="1"/>
</dbReference>
<dbReference type="AlphaFoldDB" id="A0A2V1AY79"/>
<dbReference type="GO" id="GO:0005507">
    <property type="term" value="F:copper ion binding"/>
    <property type="evidence" value="ECO:0007669"/>
    <property type="project" value="InterPro"/>
</dbReference>
<evidence type="ECO:0000256" key="7">
    <source>
        <dbReference type="ARBA" id="ARBA00023242"/>
    </source>
</evidence>
<dbReference type="GO" id="GO:0000981">
    <property type="term" value="F:DNA-binding transcription factor activity, RNA polymerase II-specific"/>
    <property type="evidence" value="ECO:0007669"/>
    <property type="project" value="TreeGrafter"/>
</dbReference>
<feature type="compositionally biased region" description="Low complexity" evidence="8">
    <location>
        <begin position="445"/>
        <end position="458"/>
    </location>
</feature>
<feature type="domain" description="Copper-fist" evidence="9">
    <location>
        <begin position="1"/>
        <end position="40"/>
    </location>
</feature>
<dbReference type="GO" id="GO:0005634">
    <property type="term" value="C:nucleus"/>
    <property type="evidence" value="ECO:0007669"/>
    <property type="project" value="UniProtKB-SubCell"/>
</dbReference>
<evidence type="ECO:0000259" key="9">
    <source>
        <dbReference type="PROSITE" id="PS50073"/>
    </source>
</evidence>
<dbReference type="GO" id="GO:0000978">
    <property type="term" value="F:RNA polymerase II cis-regulatory region sequence-specific DNA binding"/>
    <property type="evidence" value="ECO:0007669"/>
    <property type="project" value="TreeGrafter"/>
</dbReference>
<feature type="compositionally biased region" description="Low complexity" evidence="8">
    <location>
        <begin position="170"/>
        <end position="188"/>
    </location>
</feature>
<evidence type="ECO:0000256" key="8">
    <source>
        <dbReference type="SAM" id="MobiDB-lite"/>
    </source>
</evidence>
<dbReference type="GO" id="GO:0045944">
    <property type="term" value="P:positive regulation of transcription by RNA polymerase II"/>
    <property type="evidence" value="ECO:0007669"/>
    <property type="project" value="TreeGrafter"/>
</dbReference>
<evidence type="ECO:0000256" key="6">
    <source>
        <dbReference type="ARBA" id="ARBA00023163"/>
    </source>
</evidence>
<feature type="region of interest" description="Disordered" evidence="8">
    <location>
        <begin position="153"/>
        <end position="188"/>
    </location>
</feature>
<dbReference type="Proteomes" id="UP000244309">
    <property type="component" value="Unassembled WGS sequence"/>
</dbReference>
<dbReference type="SMART" id="SM00412">
    <property type="entry name" value="Cu_FIST"/>
    <property type="match status" value="1"/>
</dbReference>
<reference evidence="10 11" key="1">
    <citation type="submission" date="2017-12" db="EMBL/GenBank/DDBJ databases">
        <title>Genome Sequence of a Multidrug-Resistant Candida haemulonii Isolate from a Patient with Chronic Leg Ulcers in Israel.</title>
        <authorList>
            <person name="Chow N.A."/>
            <person name="Gade L."/>
            <person name="Batra D."/>
            <person name="Rowe L.A."/>
            <person name="Ben-Ami R."/>
            <person name="Loparev V.N."/>
            <person name="Litvintseva A.P."/>
        </authorList>
    </citation>
    <scope>NUCLEOTIDE SEQUENCE [LARGE SCALE GENOMIC DNA]</scope>
    <source>
        <strain evidence="10 11">B11899</strain>
    </source>
</reference>
<keyword evidence="4" id="KW-0186">Copper</keyword>
<protein>
    <recommendedName>
        <fullName evidence="9">Copper-fist domain-containing protein</fullName>
    </recommendedName>
</protein>
<feature type="compositionally biased region" description="Basic and acidic residues" evidence="8">
    <location>
        <begin position="427"/>
        <end position="441"/>
    </location>
</feature>
<comment type="subcellular location">
    <subcellularLocation>
        <location evidence="1">Nucleus</location>
    </subcellularLocation>
</comment>
<gene>
    <name evidence="10" type="ORF">CXQ85_002773</name>
</gene>
<dbReference type="PROSITE" id="PS50073">
    <property type="entry name" value="COPPER_FIST_2"/>
    <property type="match status" value="1"/>
</dbReference>
<dbReference type="OrthoDB" id="5600085at2759"/>
<keyword evidence="5" id="KW-0805">Transcription regulation</keyword>
<dbReference type="FunFam" id="3.90.430.10:FF:000001">
    <property type="entry name" value="Copper fist DNA-binding protein"/>
    <property type="match status" value="1"/>
</dbReference>
<evidence type="ECO:0000256" key="4">
    <source>
        <dbReference type="ARBA" id="ARBA00023008"/>
    </source>
</evidence>
<comment type="caution">
    <text evidence="10">The sequence shown here is derived from an EMBL/GenBank/DDBJ whole genome shotgun (WGS) entry which is preliminary data.</text>
</comment>
<dbReference type="Gene3D" id="3.90.430.10">
    <property type="entry name" value="Copper fist DNA-binding domain"/>
    <property type="match status" value="1"/>
</dbReference>
<dbReference type="Pfam" id="PF00649">
    <property type="entry name" value="Copper-fist"/>
    <property type="match status" value="1"/>
</dbReference>
<keyword evidence="7" id="KW-0539">Nucleus</keyword>
<keyword evidence="6" id="KW-0804">Transcription</keyword>
<dbReference type="RefSeq" id="XP_025343987.1">
    <property type="nucleotide sequence ID" value="XM_025486437.1"/>
</dbReference>
<name>A0A2V1AY79_9ASCO</name>
<dbReference type="InterPro" id="IPR036395">
    <property type="entry name" value="Cu_fist_DNA-bd_dom_sf"/>
</dbReference>
<dbReference type="InterPro" id="IPR001083">
    <property type="entry name" value="Cu_fist_DNA-bd_dom"/>
</dbReference>